<protein>
    <recommendedName>
        <fullName evidence="3">Regulatory protein, FmdB family</fullName>
    </recommendedName>
</protein>
<dbReference type="Gene3D" id="2.20.28.30">
    <property type="entry name" value="RNA polymerase ii, chain L"/>
    <property type="match status" value="1"/>
</dbReference>
<accession>A0A1I2TLS9</accession>
<dbReference type="STRING" id="341036.SAMN05660649_02327"/>
<dbReference type="AlphaFoldDB" id="A0A1I2TLS9"/>
<dbReference type="EMBL" id="FOOX01000007">
    <property type="protein sequence ID" value="SFG65828.1"/>
    <property type="molecule type" value="Genomic_DNA"/>
</dbReference>
<evidence type="ECO:0000313" key="1">
    <source>
        <dbReference type="EMBL" id="SFG65828.1"/>
    </source>
</evidence>
<dbReference type="RefSeq" id="WP_165613485.1">
    <property type="nucleotide sequence ID" value="NZ_FOOX01000007.1"/>
</dbReference>
<keyword evidence="2" id="KW-1185">Reference proteome</keyword>
<organism evidence="1 2">
    <name type="scientific">Desulfotruncus arcticus DSM 17038</name>
    <dbReference type="NCBI Taxonomy" id="1121424"/>
    <lineage>
        <taxon>Bacteria</taxon>
        <taxon>Bacillati</taxon>
        <taxon>Bacillota</taxon>
        <taxon>Clostridia</taxon>
        <taxon>Eubacteriales</taxon>
        <taxon>Desulfallaceae</taxon>
        <taxon>Desulfotruncus</taxon>
    </lineage>
</organism>
<reference evidence="2" key="1">
    <citation type="submission" date="2016-10" db="EMBL/GenBank/DDBJ databases">
        <authorList>
            <person name="Varghese N."/>
            <person name="Submissions S."/>
        </authorList>
    </citation>
    <scope>NUCLEOTIDE SEQUENCE [LARGE SCALE GENOMIC DNA]</scope>
    <source>
        <strain evidence="2">DSM 17038</strain>
    </source>
</reference>
<name>A0A1I2TLS9_9FIRM</name>
<evidence type="ECO:0008006" key="3">
    <source>
        <dbReference type="Google" id="ProtNLM"/>
    </source>
</evidence>
<sequence>MPQVNYKCHQCSKDFIIKYMFIKPVKTTCPHCGSSNVKLATDSRCGCSSSNKKGFFT</sequence>
<dbReference type="Proteomes" id="UP000199337">
    <property type="component" value="Unassembled WGS sequence"/>
</dbReference>
<proteinExistence type="predicted"/>
<gene>
    <name evidence="1" type="ORF">SAMN05660649_02327</name>
</gene>
<evidence type="ECO:0000313" key="2">
    <source>
        <dbReference type="Proteomes" id="UP000199337"/>
    </source>
</evidence>